<dbReference type="AlphaFoldDB" id="A0ABD3TWX6"/>
<feature type="region of interest" description="Disordered" evidence="16">
    <location>
        <begin position="200"/>
        <end position="279"/>
    </location>
</feature>
<keyword evidence="11" id="KW-0862">Zinc</keyword>
<evidence type="ECO:0000313" key="19">
    <source>
        <dbReference type="EMBL" id="KAL3841066.1"/>
    </source>
</evidence>
<evidence type="ECO:0000256" key="10">
    <source>
        <dbReference type="ARBA" id="ARBA00022786"/>
    </source>
</evidence>
<dbReference type="InterPro" id="IPR001841">
    <property type="entry name" value="Znf_RING"/>
</dbReference>
<evidence type="ECO:0000256" key="2">
    <source>
        <dbReference type="ARBA" id="ARBA00004167"/>
    </source>
</evidence>
<evidence type="ECO:0000256" key="17">
    <source>
        <dbReference type="SAM" id="Phobius"/>
    </source>
</evidence>
<evidence type="ECO:0000256" key="14">
    <source>
        <dbReference type="ARBA" id="ARBA00024209"/>
    </source>
</evidence>
<organism evidence="19 20">
    <name type="scientific">Penstemon smallii</name>
    <dbReference type="NCBI Taxonomy" id="265156"/>
    <lineage>
        <taxon>Eukaryota</taxon>
        <taxon>Viridiplantae</taxon>
        <taxon>Streptophyta</taxon>
        <taxon>Embryophyta</taxon>
        <taxon>Tracheophyta</taxon>
        <taxon>Spermatophyta</taxon>
        <taxon>Magnoliopsida</taxon>
        <taxon>eudicotyledons</taxon>
        <taxon>Gunneridae</taxon>
        <taxon>Pentapetalae</taxon>
        <taxon>asterids</taxon>
        <taxon>lamiids</taxon>
        <taxon>Lamiales</taxon>
        <taxon>Plantaginaceae</taxon>
        <taxon>Cheloneae</taxon>
        <taxon>Penstemon</taxon>
    </lineage>
</organism>
<keyword evidence="8" id="KW-0732">Signal</keyword>
<evidence type="ECO:0000259" key="18">
    <source>
        <dbReference type="PROSITE" id="PS50089"/>
    </source>
</evidence>
<feature type="compositionally biased region" description="Low complexity" evidence="16">
    <location>
        <begin position="408"/>
        <end position="424"/>
    </location>
</feature>
<evidence type="ECO:0000256" key="6">
    <source>
        <dbReference type="ARBA" id="ARBA00022692"/>
    </source>
</evidence>
<evidence type="ECO:0000256" key="5">
    <source>
        <dbReference type="ARBA" id="ARBA00022679"/>
    </source>
</evidence>
<keyword evidence="7" id="KW-0479">Metal-binding</keyword>
<reference evidence="19 20" key="1">
    <citation type="submission" date="2024-12" db="EMBL/GenBank/DDBJ databases">
        <title>The unique morphological basis and parallel evolutionary history of personate flowers in Penstemon.</title>
        <authorList>
            <person name="Depatie T.H."/>
            <person name="Wessinger C.A."/>
        </authorList>
    </citation>
    <scope>NUCLEOTIDE SEQUENCE [LARGE SCALE GENOMIC DNA]</scope>
    <source>
        <strain evidence="19">WTNN_2</strain>
        <tissue evidence="19">Leaf</tissue>
    </source>
</reference>
<keyword evidence="6 17" id="KW-0812">Transmembrane</keyword>
<comment type="caution">
    <text evidence="19">The sequence shown here is derived from an EMBL/GenBank/DDBJ whole genome shotgun (WGS) entry which is preliminary data.</text>
</comment>
<dbReference type="PANTHER" id="PTHR46539:SF2">
    <property type="entry name" value="RING-H2 FINGER PROTEIN ATL43"/>
    <property type="match status" value="1"/>
</dbReference>
<dbReference type="SUPFAM" id="SSF57850">
    <property type="entry name" value="RING/U-box"/>
    <property type="match status" value="1"/>
</dbReference>
<dbReference type="GO" id="GO:0008270">
    <property type="term" value="F:zinc ion binding"/>
    <property type="evidence" value="ECO:0007669"/>
    <property type="project" value="UniProtKB-KW"/>
</dbReference>
<feature type="region of interest" description="Disordered" evidence="16">
    <location>
        <begin position="397"/>
        <end position="424"/>
    </location>
</feature>
<dbReference type="Pfam" id="PF13639">
    <property type="entry name" value="zf-RING_2"/>
    <property type="match status" value="1"/>
</dbReference>
<evidence type="ECO:0000256" key="7">
    <source>
        <dbReference type="ARBA" id="ARBA00022723"/>
    </source>
</evidence>
<evidence type="ECO:0000256" key="13">
    <source>
        <dbReference type="ARBA" id="ARBA00023136"/>
    </source>
</evidence>
<dbReference type="CDD" id="cd16461">
    <property type="entry name" value="RING-H2_EL5-like"/>
    <property type="match status" value="1"/>
</dbReference>
<dbReference type="SMART" id="SM00184">
    <property type="entry name" value="RING"/>
    <property type="match status" value="1"/>
</dbReference>
<feature type="transmembrane region" description="Helical" evidence="17">
    <location>
        <begin position="9"/>
        <end position="27"/>
    </location>
</feature>
<comment type="subcellular location">
    <subcellularLocation>
        <location evidence="2">Membrane</location>
        <topology evidence="2">Single-pass membrane protein</topology>
    </subcellularLocation>
</comment>
<evidence type="ECO:0000256" key="16">
    <source>
        <dbReference type="SAM" id="MobiDB-lite"/>
    </source>
</evidence>
<feature type="compositionally biased region" description="Polar residues" evidence="16">
    <location>
        <begin position="397"/>
        <end position="406"/>
    </location>
</feature>
<evidence type="ECO:0000256" key="9">
    <source>
        <dbReference type="ARBA" id="ARBA00022771"/>
    </source>
</evidence>
<feature type="transmembrane region" description="Helical" evidence="17">
    <location>
        <begin position="67"/>
        <end position="88"/>
    </location>
</feature>
<dbReference type="GO" id="GO:0016020">
    <property type="term" value="C:membrane"/>
    <property type="evidence" value="ECO:0007669"/>
    <property type="project" value="UniProtKB-SubCell"/>
</dbReference>
<evidence type="ECO:0000313" key="20">
    <source>
        <dbReference type="Proteomes" id="UP001634393"/>
    </source>
</evidence>
<evidence type="ECO:0000256" key="12">
    <source>
        <dbReference type="ARBA" id="ARBA00022989"/>
    </source>
</evidence>
<dbReference type="Proteomes" id="UP001634393">
    <property type="component" value="Unassembled WGS sequence"/>
</dbReference>
<proteinExistence type="inferred from homology"/>
<feature type="compositionally biased region" description="Polar residues" evidence="16">
    <location>
        <begin position="36"/>
        <end position="46"/>
    </location>
</feature>
<keyword evidence="13 17" id="KW-0472">Membrane</keyword>
<keyword evidence="20" id="KW-1185">Reference proteome</keyword>
<comment type="similarity">
    <text evidence="14">Belongs to the RING-type zinc finger family. ATL subfamily.</text>
</comment>
<feature type="domain" description="RING-type" evidence="18">
    <location>
        <begin position="138"/>
        <end position="180"/>
    </location>
</feature>
<dbReference type="PANTHER" id="PTHR46539">
    <property type="entry name" value="E3 UBIQUITIN-PROTEIN LIGASE ATL42"/>
    <property type="match status" value="1"/>
</dbReference>
<protein>
    <recommendedName>
        <fullName evidence="4">RING-type E3 ubiquitin transferase</fullName>
        <ecNumber evidence="4">2.3.2.27</ecNumber>
    </recommendedName>
</protein>
<keyword evidence="5" id="KW-0808">Transferase</keyword>
<evidence type="ECO:0000256" key="3">
    <source>
        <dbReference type="ARBA" id="ARBA00004906"/>
    </source>
</evidence>
<dbReference type="Gene3D" id="3.30.40.10">
    <property type="entry name" value="Zinc/RING finger domain, C3HC4 (zinc finger)"/>
    <property type="match status" value="1"/>
</dbReference>
<evidence type="ECO:0000256" key="11">
    <source>
        <dbReference type="ARBA" id="ARBA00022833"/>
    </source>
</evidence>
<dbReference type="EMBL" id="JBJXBP010000003">
    <property type="protein sequence ID" value="KAL3841066.1"/>
    <property type="molecule type" value="Genomic_DNA"/>
</dbReference>
<dbReference type="PROSITE" id="PS50089">
    <property type="entry name" value="ZF_RING_2"/>
    <property type="match status" value="1"/>
</dbReference>
<keyword evidence="9 15" id="KW-0863">Zinc-finger</keyword>
<comment type="catalytic activity">
    <reaction evidence="1">
        <text>S-ubiquitinyl-[E2 ubiquitin-conjugating enzyme]-L-cysteine + [acceptor protein]-L-lysine = [E2 ubiquitin-conjugating enzyme]-L-cysteine + N(6)-ubiquitinyl-[acceptor protein]-L-lysine.</text>
        <dbReference type="EC" id="2.3.2.27"/>
    </reaction>
</comment>
<comment type="pathway">
    <text evidence="3">Protein modification; protein ubiquitination.</text>
</comment>
<keyword evidence="12 17" id="KW-1133">Transmembrane helix</keyword>
<evidence type="ECO:0000256" key="8">
    <source>
        <dbReference type="ARBA" id="ARBA00022729"/>
    </source>
</evidence>
<gene>
    <name evidence="19" type="ORF">ACJIZ3_025657</name>
</gene>
<accession>A0ABD3TWX6</accession>
<keyword evidence="10" id="KW-0833">Ubl conjugation pathway</keyword>
<dbReference type="EC" id="2.3.2.27" evidence="4"/>
<evidence type="ECO:0000256" key="4">
    <source>
        <dbReference type="ARBA" id="ARBA00012483"/>
    </source>
</evidence>
<feature type="compositionally biased region" description="Polar residues" evidence="16">
    <location>
        <begin position="201"/>
        <end position="215"/>
    </location>
</feature>
<dbReference type="FunFam" id="3.30.40.10:FF:000285">
    <property type="entry name" value="RING-H2 finger protein ATL43"/>
    <property type="match status" value="1"/>
</dbReference>
<dbReference type="InterPro" id="IPR013083">
    <property type="entry name" value="Znf_RING/FYVE/PHD"/>
</dbReference>
<name>A0ABD3TWX6_9LAMI</name>
<evidence type="ECO:0000256" key="1">
    <source>
        <dbReference type="ARBA" id="ARBA00000900"/>
    </source>
</evidence>
<evidence type="ECO:0000256" key="15">
    <source>
        <dbReference type="PROSITE-ProRule" id="PRU00175"/>
    </source>
</evidence>
<dbReference type="GO" id="GO:0061630">
    <property type="term" value="F:ubiquitin protein ligase activity"/>
    <property type="evidence" value="ECO:0007669"/>
    <property type="project" value="UniProtKB-EC"/>
</dbReference>
<sequence length="424" mass="47587">MGVLNPLPFFRLSVFFLIFLISTNHSLTENTDDESGNINTIANSTNLPPPPPPPVARQNTAAFKPSIAIIVGILTTIFSITFLLLLYVKHCKRPSINSTNSRGLRPTRENSGVNRKVIESLPLFRFSSLRGQKDGLECAVCLNKFDPEEVLRLLPKCKHAFHVECVDTWLDAHSTCPLCRYRVDPEDVLLIDSNRALYNHSGDQITPRNSDNQGKGNEFVNPRVSGRHSSAGERGSSLEIIVENPGRDFRGRSSFDSWNSKRKTGRRNGKENGSISENLRSRSLDSWKVNRKDGQLPVQGDNNNNKHRLEHRIIISGGEEEEGRRRWSDVQAADFLYLKTEMILLEEGGSGRGVINERSVSEITGMSRYRDNNGGERGRERQEEEGVVKRWLDWISQSHQQQQKTAVPSPKTSSSSPSSNSIVV</sequence>
<feature type="region of interest" description="Disordered" evidence="16">
    <location>
        <begin position="31"/>
        <end position="55"/>
    </location>
</feature>